<accession>A0A6V7Q6G6</accession>
<name>A0A6V7Q6G6_ANACO</name>
<dbReference type="PANTHER" id="PTHR31860:SF6">
    <property type="entry name" value="HEAT-INDUCIBLE TRANSCRIPTION REPRESSOR (DUF639)"/>
    <property type="match status" value="1"/>
</dbReference>
<gene>
    <name evidence="1" type="ORF">CB5_LOCUS21647</name>
</gene>
<dbReference type="PANTHER" id="PTHR31860">
    <property type="entry name" value="HEAT-INDUCIBLE TRANSCRIPTION REPRESSOR (DUF639)-RELATED"/>
    <property type="match status" value="1"/>
</dbReference>
<organism evidence="1">
    <name type="scientific">Ananas comosus var. bracteatus</name>
    <name type="common">red pineapple</name>
    <dbReference type="NCBI Taxonomy" id="296719"/>
    <lineage>
        <taxon>Eukaryota</taxon>
        <taxon>Viridiplantae</taxon>
        <taxon>Streptophyta</taxon>
        <taxon>Embryophyta</taxon>
        <taxon>Tracheophyta</taxon>
        <taxon>Spermatophyta</taxon>
        <taxon>Magnoliopsida</taxon>
        <taxon>Liliopsida</taxon>
        <taxon>Poales</taxon>
        <taxon>Bromeliaceae</taxon>
        <taxon>Bromelioideae</taxon>
        <taxon>Ananas</taxon>
    </lineage>
</organism>
<protein>
    <submittedName>
        <fullName evidence="1">Uncharacterized protein</fullName>
    </submittedName>
</protein>
<dbReference type="AlphaFoldDB" id="A0A6V7Q6G6"/>
<dbReference type="EMBL" id="LR862133">
    <property type="protein sequence ID" value="CAD1838436.1"/>
    <property type="molecule type" value="Genomic_DNA"/>
</dbReference>
<reference evidence="1" key="1">
    <citation type="submission" date="2020-07" db="EMBL/GenBank/DDBJ databases">
        <authorList>
            <person name="Lin J."/>
        </authorList>
    </citation>
    <scope>NUCLEOTIDE SEQUENCE</scope>
</reference>
<sequence>MAMMSKTRDLLEGLVREGSFKWVLSRRTSFDEEFEEMGRSPSGRRKWISELSPMANVIVGRCSRILDVSMDELQNNFDKEASDSIKHPSNYARNFLEYCCFRALALSSQVTGHLGDKSFRRLTFDMMLAWEVPSSSQPVHKVDMESTVGVEAFSRIAPAIPTIADVITCFNLFDVLSTSSGGRLSFAVYEKYLVELERVIKKMKTQSQSSLLSSLRSGRGEKILEVDGTLTTQPVLEHVGISAWPGRLTLTDHALYFEAIRVMTYDKAKVYELADDLKQVIKPELTGPWGSRLFDKAVMYKSISL</sequence>
<proteinExistence type="predicted"/>
<evidence type="ECO:0000313" key="1">
    <source>
        <dbReference type="EMBL" id="CAD1838436.1"/>
    </source>
</evidence>